<keyword evidence="2" id="KW-0479">Metal-binding</keyword>
<dbReference type="SUPFAM" id="SSF53706">
    <property type="entry name" value="Formate dehydrogenase/DMSO reductase, domains 1-3"/>
    <property type="match status" value="1"/>
</dbReference>
<dbReference type="PANTHER" id="PTHR43742">
    <property type="entry name" value="TRIMETHYLAMINE-N-OXIDE REDUCTASE"/>
    <property type="match status" value="1"/>
</dbReference>
<dbReference type="Gene3D" id="2.20.25.90">
    <property type="entry name" value="ADC-like domains"/>
    <property type="match status" value="1"/>
</dbReference>
<feature type="domain" description="4Fe-4S Mo/W bis-MGD-type" evidence="7">
    <location>
        <begin position="39"/>
        <end position="96"/>
    </location>
</feature>
<dbReference type="Pfam" id="PF00384">
    <property type="entry name" value="Molybdopterin"/>
    <property type="match status" value="1"/>
</dbReference>
<evidence type="ECO:0000256" key="6">
    <source>
        <dbReference type="ARBA" id="ARBA00023014"/>
    </source>
</evidence>
<dbReference type="InterPro" id="IPR006657">
    <property type="entry name" value="MoPterin_dinucl-bd_dom"/>
</dbReference>
<reference evidence="8 9" key="1">
    <citation type="submission" date="2022-06" db="EMBL/GenBank/DDBJ databases">
        <title>Runella sp. S5 genome sequencing.</title>
        <authorList>
            <person name="Park S."/>
        </authorList>
    </citation>
    <scope>NUCLEOTIDE SEQUENCE [LARGE SCALE GENOMIC DNA]</scope>
    <source>
        <strain evidence="8 9">S5</strain>
    </source>
</reference>
<protein>
    <submittedName>
        <fullName evidence="8">Molybdopterin-dependent oxidoreductase</fullName>
    </submittedName>
</protein>
<evidence type="ECO:0000259" key="7">
    <source>
        <dbReference type="PROSITE" id="PS51669"/>
    </source>
</evidence>
<dbReference type="CDD" id="cd02766">
    <property type="entry name" value="MopB_3"/>
    <property type="match status" value="1"/>
</dbReference>
<keyword evidence="3" id="KW-0732">Signal</keyword>
<comment type="similarity">
    <text evidence="1">Belongs to the prokaryotic molybdopterin-containing oxidoreductase family.</text>
</comment>
<dbReference type="InterPro" id="IPR009010">
    <property type="entry name" value="Asp_de-COase-like_dom_sf"/>
</dbReference>
<dbReference type="Gene3D" id="3.40.228.10">
    <property type="entry name" value="Dimethylsulfoxide Reductase, domain 2"/>
    <property type="match status" value="1"/>
</dbReference>
<name>A0ABT1FIP1_9BACT</name>
<dbReference type="EMBL" id="JAMZEL010000001">
    <property type="protein sequence ID" value="MCP1381637.1"/>
    <property type="molecule type" value="Genomic_DNA"/>
</dbReference>
<dbReference type="PROSITE" id="PS51669">
    <property type="entry name" value="4FE4S_MOW_BIS_MGD"/>
    <property type="match status" value="1"/>
</dbReference>
<dbReference type="Pfam" id="PF04879">
    <property type="entry name" value="Molybdop_Fe4S4"/>
    <property type="match status" value="1"/>
</dbReference>
<dbReference type="SMART" id="SM00926">
    <property type="entry name" value="Molybdop_Fe4S4"/>
    <property type="match status" value="1"/>
</dbReference>
<dbReference type="PANTHER" id="PTHR43742:SF6">
    <property type="entry name" value="OXIDOREDUCTASE YYAE-RELATED"/>
    <property type="match status" value="1"/>
</dbReference>
<dbReference type="InterPro" id="IPR006311">
    <property type="entry name" value="TAT_signal"/>
</dbReference>
<dbReference type="InterPro" id="IPR006656">
    <property type="entry name" value="Mopterin_OxRdtase"/>
</dbReference>
<keyword evidence="6" id="KW-0411">Iron-sulfur</keyword>
<keyword evidence="4" id="KW-0560">Oxidoreductase</keyword>
<sequence length="718" mass="79012">MTASKEITRRNFLEMSTQGAVGLGLLPLINSACSDANAAKTVNGACCLDCPDSCSWQVTVQNDKVTDFKAPAEHPFTAGKLCDKMANYPTDVTYSPNRLLHPLKRIGKKGEGKFEEITWEKAIAEISAQLQIIIKEKGGEAILPFSYGGNEGKVQIGAGDNFFAHIGATQLERSICGGAVEAGIMATNGQTTGVLPEDIIHGRYLVLWGTNPVHSNQHLWTIIEKARAKGAKLVVIDPFQSQTAMQADWHIQPLPGTDTALALGLIHVILNEKLQDQDYIDKYTTGIEELTKHVERYSPQAVAQITGLDETDITQLAREYAKGSPSLIRVLIGLEHQANGASAARAIAMLPALTGAWKQLGGGLMNMTYELFGDALNYQLLDTPEELKNKKTRKINMVQLGKALTSKDLSPAIHAFFVFNSNPAVTMPNQNLVVKGLEREDLLTIVLEHFLTDTARYADYVFPATTALENWDLLTSYGTPYLTFNEPAIEPLGQSKPNTEFFRLLSKAMGFTEKYLYHADLDIVKSLLDSDKPYMKGITFESLRKTGWAKLNIPEKWMPHTEGNFGKLGGKCKLYDAGQNPPIADYVPFAYSAEDLAKYPLHLLTVKSTKNFLNSTRANHEKHTKKEGKPYLDIHEADAKLRNIADGDELKVFNQRGEVYLTARIKNKVRKGVVCLPQGFWSSLMKGGSSANALTHDLLTDMGGSAALQEARVEVVKV</sequence>
<evidence type="ECO:0000256" key="4">
    <source>
        <dbReference type="ARBA" id="ARBA00023002"/>
    </source>
</evidence>
<dbReference type="SUPFAM" id="SSF50692">
    <property type="entry name" value="ADC-like"/>
    <property type="match status" value="1"/>
</dbReference>
<dbReference type="Gene3D" id="3.30.2070.10">
    <property type="entry name" value="Formate dehydrogenase/DMSO reductase"/>
    <property type="match status" value="1"/>
</dbReference>
<dbReference type="Proteomes" id="UP001204772">
    <property type="component" value="Unassembled WGS sequence"/>
</dbReference>
<evidence type="ECO:0000313" key="9">
    <source>
        <dbReference type="Proteomes" id="UP001204772"/>
    </source>
</evidence>
<organism evidence="8 9">
    <name type="scientific">Runella salmonicolor</name>
    <dbReference type="NCBI Taxonomy" id="2950278"/>
    <lineage>
        <taxon>Bacteria</taxon>
        <taxon>Pseudomonadati</taxon>
        <taxon>Bacteroidota</taxon>
        <taxon>Cytophagia</taxon>
        <taxon>Cytophagales</taxon>
        <taxon>Spirosomataceae</taxon>
        <taxon>Runella</taxon>
    </lineage>
</organism>
<evidence type="ECO:0000256" key="5">
    <source>
        <dbReference type="ARBA" id="ARBA00023004"/>
    </source>
</evidence>
<evidence type="ECO:0000313" key="8">
    <source>
        <dbReference type="EMBL" id="MCP1381637.1"/>
    </source>
</evidence>
<dbReference type="Gene3D" id="3.40.50.740">
    <property type="match status" value="1"/>
</dbReference>
<keyword evidence="9" id="KW-1185">Reference proteome</keyword>
<dbReference type="RefSeq" id="WP_253525379.1">
    <property type="nucleotide sequence ID" value="NZ_JAMZEL010000001.1"/>
</dbReference>
<proteinExistence type="inferred from homology"/>
<dbReference type="Gene3D" id="2.40.40.20">
    <property type="match status" value="1"/>
</dbReference>
<keyword evidence="5" id="KW-0408">Iron</keyword>
<comment type="caution">
    <text evidence="8">The sequence shown here is derived from an EMBL/GenBank/DDBJ whole genome shotgun (WGS) entry which is preliminary data.</text>
</comment>
<evidence type="ECO:0000256" key="2">
    <source>
        <dbReference type="ARBA" id="ARBA00022723"/>
    </source>
</evidence>
<accession>A0ABT1FIP1</accession>
<dbReference type="InterPro" id="IPR006963">
    <property type="entry name" value="Mopterin_OxRdtase_4Fe-4S_dom"/>
</dbReference>
<dbReference type="InterPro" id="IPR050612">
    <property type="entry name" value="Prok_Mopterin_Oxidored"/>
</dbReference>
<gene>
    <name evidence="8" type="ORF">NCI00_04340</name>
</gene>
<dbReference type="PROSITE" id="PS51318">
    <property type="entry name" value="TAT"/>
    <property type="match status" value="1"/>
</dbReference>
<evidence type="ECO:0000256" key="3">
    <source>
        <dbReference type="ARBA" id="ARBA00022729"/>
    </source>
</evidence>
<dbReference type="Pfam" id="PF01568">
    <property type="entry name" value="Molydop_binding"/>
    <property type="match status" value="1"/>
</dbReference>
<evidence type="ECO:0000256" key="1">
    <source>
        <dbReference type="ARBA" id="ARBA00010312"/>
    </source>
</evidence>